<reference evidence="1" key="1">
    <citation type="submission" date="2018-05" db="EMBL/GenBank/DDBJ databases">
        <authorList>
            <person name="Lanie J.A."/>
            <person name="Ng W.-L."/>
            <person name="Kazmierczak K.M."/>
            <person name="Andrzejewski T.M."/>
            <person name="Davidsen T.M."/>
            <person name="Wayne K.J."/>
            <person name="Tettelin H."/>
            <person name="Glass J.I."/>
            <person name="Rusch D."/>
            <person name="Podicherti R."/>
            <person name="Tsui H.-C.T."/>
            <person name="Winkler M.E."/>
        </authorList>
    </citation>
    <scope>NUCLEOTIDE SEQUENCE</scope>
</reference>
<gene>
    <name evidence="1" type="ORF">METZ01_LOCUS214727</name>
</gene>
<proteinExistence type="predicted"/>
<dbReference type="AlphaFoldDB" id="A0A382FI44"/>
<evidence type="ECO:0000313" key="1">
    <source>
        <dbReference type="EMBL" id="SVB61873.1"/>
    </source>
</evidence>
<feature type="non-terminal residue" evidence="1">
    <location>
        <position position="44"/>
    </location>
</feature>
<accession>A0A382FI44</accession>
<sequence length="44" mass="5192">MKSWTLSDEQRWEFDCKGFIIISNFLELDLTQEIAAVARGFERP</sequence>
<organism evidence="1">
    <name type="scientific">marine metagenome</name>
    <dbReference type="NCBI Taxonomy" id="408172"/>
    <lineage>
        <taxon>unclassified sequences</taxon>
        <taxon>metagenomes</taxon>
        <taxon>ecological metagenomes</taxon>
    </lineage>
</organism>
<protein>
    <submittedName>
        <fullName evidence="1">Uncharacterized protein</fullName>
    </submittedName>
</protein>
<name>A0A382FI44_9ZZZZ</name>
<dbReference type="EMBL" id="UINC01049739">
    <property type="protein sequence ID" value="SVB61873.1"/>
    <property type="molecule type" value="Genomic_DNA"/>
</dbReference>